<sequence length="267" mass="29725">MHELNLPGSQTTAESTNYLAYRFMNVRFDKALKLGEGNDTKVPLWLTQQPGTKVGHKFRISSTTGDLTIDYTFDLVRVQGPSEQTISRDHAEASKYLTGGQLWYKAQSEIGHGFGSAFQRLILVESTSGQRQASSLVSLTEPESRWGPQSYYSIQRASLDGSFQTEMPSLWAGEPSAVNAVVALSLLNELVINKVRKTVSRLPTRSIPARVILPRPRVTWPTAMCTKREGVLYVHRIVPDAAINEFKRVQRQGPDIALADLHKAKTL</sequence>
<protein>
    <submittedName>
        <fullName evidence="1">Uncharacterized protein</fullName>
    </submittedName>
</protein>
<name>A0ABR4JCM6_9EURO</name>
<dbReference type="InterPro" id="IPR042104">
    <property type="entry name" value="PKS_dehydratase_sf"/>
</dbReference>
<dbReference type="EMBL" id="JBFXLU010000155">
    <property type="protein sequence ID" value="KAL2837786.1"/>
    <property type="molecule type" value="Genomic_DNA"/>
</dbReference>
<dbReference type="Proteomes" id="UP001610446">
    <property type="component" value="Unassembled WGS sequence"/>
</dbReference>
<comment type="caution">
    <text evidence="1">The sequence shown here is derived from an EMBL/GenBank/DDBJ whole genome shotgun (WGS) entry which is preliminary data.</text>
</comment>
<reference evidence="1 2" key="1">
    <citation type="submission" date="2024-07" db="EMBL/GenBank/DDBJ databases">
        <title>Section-level genome sequencing and comparative genomics of Aspergillus sections Usti and Cavernicolus.</title>
        <authorList>
            <consortium name="Lawrence Berkeley National Laboratory"/>
            <person name="Nybo J.L."/>
            <person name="Vesth T.C."/>
            <person name="Theobald S."/>
            <person name="Frisvad J.C."/>
            <person name="Larsen T.O."/>
            <person name="Kjaerboelling I."/>
            <person name="Rothschild-Mancinelli K."/>
            <person name="Lyhne E.K."/>
            <person name="Kogle M.E."/>
            <person name="Barry K."/>
            <person name="Clum A."/>
            <person name="Na H."/>
            <person name="Ledsgaard L."/>
            <person name="Lin J."/>
            <person name="Lipzen A."/>
            <person name="Kuo A."/>
            <person name="Riley R."/>
            <person name="Mondo S."/>
            <person name="Labutti K."/>
            <person name="Haridas S."/>
            <person name="Pangalinan J."/>
            <person name="Salamov A.A."/>
            <person name="Simmons B.A."/>
            <person name="Magnuson J.K."/>
            <person name="Chen J."/>
            <person name="Drula E."/>
            <person name="Henrissat B."/>
            <person name="Wiebenga A."/>
            <person name="Lubbers R.J."/>
            <person name="Gomes A.C."/>
            <person name="Makela M.R."/>
            <person name="Stajich J."/>
            <person name="Grigoriev I.V."/>
            <person name="Mortensen U.H."/>
            <person name="De Vries R.P."/>
            <person name="Baker S.E."/>
            <person name="Andersen M.R."/>
        </authorList>
    </citation>
    <scope>NUCLEOTIDE SEQUENCE [LARGE SCALE GENOMIC DNA]</scope>
    <source>
        <strain evidence="1 2">CBS 123904</strain>
    </source>
</reference>
<accession>A0ABR4JCM6</accession>
<proteinExistence type="predicted"/>
<evidence type="ECO:0000313" key="2">
    <source>
        <dbReference type="Proteomes" id="UP001610446"/>
    </source>
</evidence>
<dbReference type="Gene3D" id="3.10.129.110">
    <property type="entry name" value="Polyketide synthase dehydratase"/>
    <property type="match status" value="1"/>
</dbReference>
<gene>
    <name evidence="1" type="ORF">BJY01DRAFT_251297</name>
</gene>
<organism evidence="1 2">
    <name type="scientific">Aspergillus pseudoustus</name>
    <dbReference type="NCBI Taxonomy" id="1810923"/>
    <lineage>
        <taxon>Eukaryota</taxon>
        <taxon>Fungi</taxon>
        <taxon>Dikarya</taxon>
        <taxon>Ascomycota</taxon>
        <taxon>Pezizomycotina</taxon>
        <taxon>Eurotiomycetes</taxon>
        <taxon>Eurotiomycetidae</taxon>
        <taxon>Eurotiales</taxon>
        <taxon>Aspergillaceae</taxon>
        <taxon>Aspergillus</taxon>
        <taxon>Aspergillus subgen. Nidulantes</taxon>
    </lineage>
</organism>
<keyword evidence="2" id="KW-1185">Reference proteome</keyword>
<evidence type="ECO:0000313" key="1">
    <source>
        <dbReference type="EMBL" id="KAL2837786.1"/>
    </source>
</evidence>